<comment type="caution">
    <text evidence="3">The sequence shown here is derived from an EMBL/GenBank/DDBJ whole genome shotgun (WGS) entry which is preliminary data.</text>
</comment>
<keyword evidence="4" id="KW-1185">Reference proteome</keyword>
<evidence type="ECO:0000259" key="2">
    <source>
        <dbReference type="PROSITE" id="PS50020"/>
    </source>
</evidence>
<keyword evidence="1" id="KW-0732">Signal</keyword>
<evidence type="ECO:0000313" key="4">
    <source>
        <dbReference type="Proteomes" id="UP001165090"/>
    </source>
</evidence>
<dbReference type="Proteomes" id="UP001165090">
    <property type="component" value="Unassembled WGS sequence"/>
</dbReference>
<accession>A0ABQ5RNL6</accession>
<dbReference type="SUPFAM" id="SSF51045">
    <property type="entry name" value="WW domain"/>
    <property type="match status" value="1"/>
</dbReference>
<dbReference type="PROSITE" id="PS50020">
    <property type="entry name" value="WW_DOMAIN_2"/>
    <property type="match status" value="1"/>
</dbReference>
<name>A0ABQ5RNL6_9CHLO</name>
<organism evidence="3 4">
    <name type="scientific">Volvox africanus</name>
    <dbReference type="NCBI Taxonomy" id="51714"/>
    <lineage>
        <taxon>Eukaryota</taxon>
        <taxon>Viridiplantae</taxon>
        <taxon>Chlorophyta</taxon>
        <taxon>core chlorophytes</taxon>
        <taxon>Chlorophyceae</taxon>
        <taxon>CS clade</taxon>
        <taxon>Chlamydomonadales</taxon>
        <taxon>Volvocaceae</taxon>
        <taxon>Volvox</taxon>
    </lineage>
</organism>
<dbReference type="InterPro" id="IPR001202">
    <property type="entry name" value="WW_dom"/>
</dbReference>
<sequence>MTCRLLWVLWFVLAVAFRLLASEVTAQESAKTVQESTTYYYYNEVTGAVQFEDPGSSPHEDESGKRYWLSPSGERLTEEPNRFQWTWFESWSTEQSRQYFFNQATKESRWDRPPDLAWLRLPIPQEDE</sequence>
<feature type="domain" description="WW" evidence="2">
    <location>
        <begin position="87"/>
        <end position="115"/>
    </location>
</feature>
<proteinExistence type="predicted"/>
<protein>
    <recommendedName>
        <fullName evidence="2">WW domain-containing protein</fullName>
    </recommendedName>
</protein>
<dbReference type="InterPro" id="IPR036020">
    <property type="entry name" value="WW_dom_sf"/>
</dbReference>
<dbReference type="EMBL" id="BSDZ01000003">
    <property type="protein sequence ID" value="GLI58909.1"/>
    <property type="molecule type" value="Genomic_DNA"/>
</dbReference>
<dbReference type="PROSITE" id="PS01159">
    <property type="entry name" value="WW_DOMAIN_1"/>
    <property type="match status" value="1"/>
</dbReference>
<evidence type="ECO:0000313" key="3">
    <source>
        <dbReference type="EMBL" id="GLI58909.1"/>
    </source>
</evidence>
<evidence type="ECO:0000256" key="1">
    <source>
        <dbReference type="SAM" id="SignalP"/>
    </source>
</evidence>
<reference evidence="3 4" key="1">
    <citation type="journal article" date="2023" name="IScience">
        <title>Expanded male sex-determining region conserved during the evolution of homothallism in the green alga Volvox.</title>
        <authorList>
            <person name="Yamamoto K."/>
            <person name="Matsuzaki R."/>
            <person name="Mahakham W."/>
            <person name="Heman W."/>
            <person name="Sekimoto H."/>
            <person name="Kawachi M."/>
            <person name="Minakuchi Y."/>
            <person name="Toyoda A."/>
            <person name="Nozaki H."/>
        </authorList>
    </citation>
    <scope>NUCLEOTIDE SEQUENCE [LARGE SCALE GENOMIC DNA]</scope>
    <source>
        <strain evidence="3 4">NIES-4468</strain>
    </source>
</reference>
<feature type="signal peptide" evidence="1">
    <location>
        <begin position="1"/>
        <end position="26"/>
    </location>
</feature>
<feature type="chain" id="PRO_5046614068" description="WW domain-containing protein" evidence="1">
    <location>
        <begin position="27"/>
        <end position="128"/>
    </location>
</feature>
<gene>
    <name evidence="3" type="ORF">VaNZ11_000692</name>
</gene>
<dbReference type="Gene3D" id="2.20.70.10">
    <property type="match status" value="1"/>
</dbReference>